<dbReference type="SUPFAM" id="SSF52540">
    <property type="entry name" value="P-loop containing nucleoside triphosphate hydrolases"/>
    <property type="match status" value="1"/>
</dbReference>
<evidence type="ECO:0008006" key="13">
    <source>
        <dbReference type="Google" id="ProtNLM"/>
    </source>
</evidence>
<dbReference type="Gramene" id="TraesCS2D03G1059100.1">
    <property type="protein sequence ID" value="TraesCS2D03G1059100.1.CDS1"/>
    <property type="gene ID" value="TraesCS2D03G1059100"/>
</dbReference>
<dbReference type="GO" id="GO:0043531">
    <property type="term" value="F:ADP binding"/>
    <property type="evidence" value="ECO:0007669"/>
    <property type="project" value="InterPro"/>
</dbReference>
<proteinExistence type="inferred from homology"/>
<feature type="domain" description="Disease resistance protein winged helix" evidence="9">
    <location>
        <begin position="567"/>
        <end position="638"/>
    </location>
</feature>
<dbReference type="Pfam" id="PF25019">
    <property type="entry name" value="LRR_R13L1-DRL21"/>
    <property type="match status" value="1"/>
</dbReference>
<feature type="domain" description="NB-ARC" evidence="7">
    <location>
        <begin position="328"/>
        <end position="480"/>
    </location>
</feature>
<dbReference type="RefSeq" id="XP_044334412.1">
    <property type="nucleotide sequence ID" value="XM_044478477.1"/>
</dbReference>
<dbReference type="Gramene" id="TraesWEE_scaffold_031830_01G000400.1">
    <property type="protein sequence ID" value="TraesWEE_scaffold_031830_01G000400.1"/>
    <property type="gene ID" value="TraesWEE_scaffold_031830_01G000400"/>
</dbReference>
<dbReference type="InterPro" id="IPR058922">
    <property type="entry name" value="WHD_DRP"/>
</dbReference>
<protein>
    <recommendedName>
        <fullName evidence="13">AAA+ ATPase domain-containing protein</fullName>
    </recommendedName>
</protein>
<keyword evidence="12" id="KW-1185">Reference proteome</keyword>
<evidence type="ECO:0000256" key="5">
    <source>
        <dbReference type="ARBA" id="ARBA00022821"/>
    </source>
</evidence>
<dbReference type="SMR" id="A0A3B6DK02"/>
<evidence type="ECO:0000259" key="9">
    <source>
        <dbReference type="Pfam" id="PF23559"/>
    </source>
</evidence>
<feature type="domain" description="Disease resistance N-terminal" evidence="8">
    <location>
        <begin position="12"/>
        <end position="92"/>
    </location>
</feature>
<evidence type="ECO:0000313" key="12">
    <source>
        <dbReference type="Proteomes" id="UP000019116"/>
    </source>
</evidence>
<evidence type="ECO:0000256" key="2">
    <source>
        <dbReference type="ARBA" id="ARBA00022614"/>
    </source>
</evidence>
<dbReference type="GO" id="GO:0005524">
    <property type="term" value="F:ATP binding"/>
    <property type="evidence" value="ECO:0007669"/>
    <property type="project" value="UniProtKB-KW"/>
</dbReference>
<dbReference type="PaxDb" id="4565-Traes_2DL_6523CB829.2"/>
<keyword evidence="2" id="KW-0433">Leucine-rich repeat</keyword>
<dbReference type="Gene3D" id="3.40.50.300">
    <property type="entry name" value="P-loop containing nucleotide triphosphate hydrolases"/>
    <property type="match status" value="1"/>
</dbReference>
<comment type="similarity">
    <text evidence="1">Belongs to the disease resistance NB-LRR family.</text>
</comment>
<dbReference type="InterPro" id="IPR041118">
    <property type="entry name" value="Rx_N"/>
</dbReference>
<dbReference type="OMA" id="SECCELT"/>
<keyword evidence="5" id="KW-0611">Plant defense</keyword>
<dbReference type="Gramene" id="TraesNOR2D03G01283800.1">
    <property type="protein sequence ID" value="TraesNOR2D03G01283800.1.CDS1"/>
    <property type="gene ID" value="TraesNOR2D03G01283800"/>
</dbReference>
<dbReference type="Gene3D" id="1.10.10.10">
    <property type="entry name" value="Winged helix-like DNA-binding domain superfamily/Winged helix DNA-binding domain"/>
    <property type="match status" value="1"/>
</dbReference>
<dbReference type="Pfam" id="PF23559">
    <property type="entry name" value="WHD_DRP"/>
    <property type="match status" value="1"/>
</dbReference>
<gene>
    <name evidence="11" type="primary">LOC123054664</name>
</gene>
<evidence type="ECO:0000256" key="3">
    <source>
        <dbReference type="ARBA" id="ARBA00022737"/>
    </source>
</evidence>
<dbReference type="Pfam" id="PF18052">
    <property type="entry name" value="Rx_N"/>
    <property type="match status" value="1"/>
</dbReference>
<dbReference type="RefSeq" id="XP_044334410.1">
    <property type="nucleotide sequence ID" value="XM_044478475.1"/>
</dbReference>
<feature type="domain" description="R13L1/DRL21-like LRR repeat region" evidence="10">
    <location>
        <begin position="843"/>
        <end position="962"/>
    </location>
</feature>
<dbReference type="RefSeq" id="XP_044334408.1">
    <property type="nucleotide sequence ID" value="XM_044478473.1"/>
</dbReference>
<dbReference type="GO" id="GO:0006952">
    <property type="term" value="P:defense response"/>
    <property type="evidence" value="ECO:0007669"/>
    <property type="project" value="UniProtKB-KW"/>
</dbReference>
<keyword evidence="3" id="KW-0677">Repeat</keyword>
<dbReference type="Gramene" id="TraesSTA2D03G01256300.1">
    <property type="protein sequence ID" value="TraesSTA2D03G01256300.1.CDS1"/>
    <property type="gene ID" value="TraesSTA2D03G01256300"/>
</dbReference>
<dbReference type="GeneID" id="123054664"/>
<dbReference type="InterPro" id="IPR032675">
    <property type="entry name" value="LRR_dom_sf"/>
</dbReference>
<evidence type="ECO:0000259" key="10">
    <source>
        <dbReference type="Pfam" id="PF25019"/>
    </source>
</evidence>
<accession>A0A3B6DK02</accession>
<evidence type="ECO:0000256" key="6">
    <source>
        <dbReference type="ARBA" id="ARBA00022840"/>
    </source>
</evidence>
<name>A0A3B6DK02_WHEAT</name>
<dbReference type="RefSeq" id="XP_044334409.1">
    <property type="nucleotide sequence ID" value="XM_044478474.1"/>
</dbReference>
<sequence length="1564" mass="176048">MATVGISAASWVVGKALSPLSGGVLEAWSASSMLGSNMEALKMQLLYAQAMLNNVRGREIHNPALGELLDKLRHLAYGAEDVLDELDYFRIQDELDGTYHAADAHDAGFVQDLALNARHTVRACVNKLKLPVCSRAATQVEQDDGGKQGYLSGFRFCGVHEISCSPPSPANQIHGRCMPKVASSTREAAHAVGKHFPCYSFPSVHDDDPNKGMLESTNTCGNGQRFLCGAWVSPKAPQKNHALQIPKLKFDRVEMSTKIRDIVEQLKPVCAMVSTILNLELLGSSRTPGQEAVINRAKTTPEIIEPKLYGRDSQNQIIVDEIDKGECRELTVLPIVGPGGIGKTTFTQHIYEQMKSHFQIPIWVCVSFDFNANRLAKDILKKIPKVNNENNTCSDEERIMQRIKGKRVLLVLDDVWTHHENERKKLLNLFKKEGAKGNMVIVTTRIPEVANLVKTTECSLELDRLCGDDIKSFFEECVFGDQKPWVDYPELSEVGSKIVDKLKGSPLAAKTVGRLLRNKLTLKNWTNVLESKEWESESNDDDIMPALKLSYDHLPFHLQQCFSFCGLFPEDYEFGSEELVHFWIGLDILHSRDQKRKRLEDVGLCYLTDLVNQGFFKMNKKEDGRPYYVIHDLLHELAVKVSSYECLSIYSSSVRHIEIPPCVRHLSITIDNTDVQDRMSFEDRDGNLSALDKRLKVEHLRTLMLFGDYHGSFVKTLGGLFKEATALRAIFLSKASYNLEDILQNFSKLVHLRYLRIKSVYDCQLCLPNALVRLYHLEVIDLQNVVHCVFSTKHMRNLVKLRHFLVPEEKLQFHSDIYGVGKLKFIQELGLFRVGKESNGFELSQLGPLAEIGGSLRIYNLENVQTKEEANESKLLHKNHLRRLVLGWNVRRPNKDPVKEENVLGSLVPHSNLEELYISGHGGTKCPKWLCENLSVKCLETLCLDGVSWRNLPPLGEIWMVNELGKEYQGCSIPPAGFHNLKKLRLSGISSLKRWVGNGPCSLFSHLEVLIIRHCSELIELPFSHTPTCCEAQPQEKMAWFHRLEKLVIADCPKLESLPPIPWQTRAPCSADIEQVGPVERLWYGYSYESKLRLNIEGKGDVLWSGLNFSNLAPLDELRMKKIRPLPLDDFQVLTSLKKIEIEGVSSSVLLPVEGDRCRGVYQFPVEEVVIKGCETIWKELTLLLSFFPNLSWFWIENCENITGLGVAEEAETVAGEQEQQTRVGEDEIITAVAAEGLLLLPPHLQELWVWRCPRVSILPNPMRDDDHTSATGGGLQRLGSLRRLVVHECPEFLSSCSSSPSSFFPFPTCLQDLLLRGVKHMETLQALSNLTSLTELYLDILGDSRDEGLWPLLAHGSLKRLEICADSDLFLGSHPARPHDKEVFSQSCQLLHLNINVYAGVLAVPICNLLSSTSTLTNLDLRFDTEVEHLTEEQEEALQLLTSLRELFFFDGDKLQRLPAGLHNLTNLKKLRINGCPAIRSLPNLPSSMQELQIEFSGAIKSLPNSLPSSLEKLVITDCEAIKSLPKNGLPSTMRELDVSYGNSKELKMDCRKLIGTIPIVRT</sequence>
<dbReference type="Gene3D" id="3.80.10.10">
    <property type="entry name" value="Ribonuclease Inhibitor"/>
    <property type="match status" value="3"/>
</dbReference>
<dbReference type="SUPFAM" id="SSF52058">
    <property type="entry name" value="L domain-like"/>
    <property type="match status" value="2"/>
</dbReference>
<dbReference type="InterPro" id="IPR056789">
    <property type="entry name" value="LRR_R13L1-DRL21"/>
</dbReference>
<dbReference type="InterPro" id="IPR027417">
    <property type="entry name" value="P-loop_NTPase"/>
</dbReference>
<evidence type="ECO:0000256" key="1">
    <source>
        <dbReference type="ARBA" id="ARBA00008894"/>
    </source>
</evidence>
<reference evidence="11" key="2">
    <citation type="submission" date="2018-10" db="UniProtKB">
        <authorList>
            <consortium name="EnsemblPlants"/>
        </authorList>
    </citation>
    <scope>IDENTIFICATION</scope>
</reference>
<evidence type="ECO:0000259" key="7">
    <source>
        <dbReference type="Pfam" id="PF00931"/>
    </source>
</evidence>
<dbReference type="Proteomes" id="UP000019116">
    <property type="component" value="Chromosome 2D"/>
</dbReference>
<dbReference type="EnsemblPlants" id="TraesCS2D02G473500.1">
    <property type="protein sequence ID" value="TraesCS2D02G473500.1.cds1"/>
    <property type="gene ID" value="TraesCS2D02G473500"/>
</dbReference>
<dbReference type="Pfam" id="PF00931">
    <property type="entry name" value="NB-ARC"/>
    <property type="match status" value="1"/>
</dbReference>
<dbReference type="PANTHER" id="PTHR36766:SF40">
    <property type="entry name" value="DISEASE RESISTANCE PROTEIN RGA3"/>
    <property type="match status" value="1"/>
</dbReference>
<keyword evidence="6" id="KW-0067">ATP-binding</keyword>
<keyword evidence="4" id="KW-0547">Nucleotide-binding</keyword>
<dbReference type="Gene3D" id="1.20.5.4130">
    <property type="match status" value="1"/>
</dbReference>
<dbReference type="Gramene" id="TraesLDM2D03G01268350.1">
    <property type="protein sequence ID" value="TraesLDM2D03G01268350.1.CDS1"/>
    <property type="gene ID" value="TraesLDM2D03G01268350"/>
</dbReference>
<dbReference type="STRING" id="4565.A0A3B6DK02"/>
<evidence type="ECO:0000256" key="4">
    <source>
        <dbReference type="ARBA" id="ARBA00022741"/>
    </source>
</evidence>
<evidence type="ECO:0000313" key="11">
    <source>
        <dbReference type="EnsemblPlants" id="TraesCS2D02G473500.1.cds1"/>
    </source>
</evidence>
<reference evidence="11" key="1">
    <citation type="submission" date="2018-08" db="EMBL/GenBank/DDBJ databases">
        <authorList>
            <person name="Rossello M."/>
        </authorList>
    </citation>
    <scope>NUCLEOTIDE SEQUENCE [LARGE SCALE GENOMIC DNA]</scope>
    <source>
        <strain evidence="11">cv. Chinese Spring</strain>
    </source>
</reference>
<organism evidence="11">
    <name type="scientific">Triticum aestivum</name>
    <name type="common">Wheat</name>
    <dbReference type="NCBI Taxonomy" id="4565"/>
    <lineage>
        <taxon>Eukaryota</taxon>
        <taxon>Viridiplantae</taxon>
        <taxon>Streptophyta</taxon>
        <taxon>Embryophyta</taxon>
        <taxon>Tracheophyta</taxon>
        <taxon>Spermatophyta</taxon>
        <taxon>Magnoliopsida</taxon>
        <taxon>Liliopsida</taxon>
        <taxon>Poales</taxon>
        <taxon>Poaceae</taxon>
        <taxon>BOP clade</taxon>
        <taxon>Pooideae</taxon>
        <taxon>Triticodae</taxon>
        <taxon>Triticeae</taxon>
        <taxon>Triticinae</taxon>
        <taxon>Triticum</taxon>
    </lineage>
</organism>
<dbReference type="PANTHER" id="PTHR36766">
    <property type="entry name" value="PLANT BROAD-SPECTRUM MILDEW RESISTANCE PROTEIN RPW8"/>
    <property type="match status" value="1"/>
</dbReference>
<dbReference type="Gramene" id="TraesMAC2D03G01265370.1">
    <property type="protein sequence ID" value="TraesMAC2D03G01265370.1.CDS1"/>
    <property type="gene ID" value="TraesMAC2D03G01265370"/>
</dbReference>
<dbReference type="InterPro" id="IPR036388">
    <property type="entry name" value="WH-like_DNA-bd_sf"/>
</dbReference>
<dbReference type="Gramene" id="TraesCS2D02G473500.1">
    <property type="protein sequence ID" value="TraesCS2D02G473500.1.cds1"/>
    <property type="gene ID" value="TraesCS2D02G473500"/>
</dbReference>
<dbReference type="GO" id="GO:0051707">
    <property type="term" value="P:response to other organism"/>
    <property type="evidence" value="ECO:0007669"/>
    <property type="project" value="UniProtKB-ARBA"/>
</dbReference>
<dbReference type="PRINTS" id="PR00364">
    <property type="entry name" value="DISEASERSIST"/>
</dbReference>
<dbReference type="OrthoDB" id="659430at2759"/>
<evidence type="ECO:0000259" key="8">
    <source>
        <dbReference type="Pfam" id="PF18052"/>
    </source>
</evidence>
<dbReference type="InterPro" id="IPR002182">
    <property type="entry name" value="NB-ARC"/>
</dbReference>
<dbReference type="Gramene" id="TraesLAC2D03G01218970.1">
    <property type="protein sequence ID" value="TraesLAC2D03G01218970.1.CDS1"/>
    <property type="gene ID" value="TraesLAC2D03G01218970"/>
</dbReference>